<dbReference type="AlphaFoldDB" id="A0A9P4XF97"/>
<organism evidence="1 2">
    <name type="scientific">Trichoderma lentiforme</name>
    <dbReference type="NCBI Taxonomy" id="1567552"/>
    <lineage>
        <taxon>Eukaryota</taxon>
        <taxon>Fungi</taxon>
        <taxon>Dikarya</taxon>
        <taxon>Ascomycota</taxon>
        <taxon>Pezizomycotina</taxon>
        <taxon>Sordariomycetes</taxon>
        <taxon>Hypocreomycetidae</taxon>
        <taxon>Hypocreales</taxon>
        <taxon>Hypocreaceae</taxon>
        <taxon>Trichoderma</taxon>
    </lineage>
</organism>
<protein>
    <submittedName>
        <fullName evidence="1">Uncharacterized protein</fullName>
    </submittedName>
</protein>
<gene>
    <name evidence="1" type="ORF">CFAM422_006848</name>
</gene>
<comment type="caution">
    <text evidence="1">The sequence shown here is derived from an EMBL/GenBank/DDBJ whole genome shotgun (WGS) entry which is preliminary data.</text>
</comment>
<proteinExistence type="predicted"/>
<evidence type="ECO:0000313" key="1">
    <source>
        <dbReference type="EMBL" id="KAF3070150.1"/>
    </source>
</evidence>
<evidence type="ECO:0000313" key="2">
    <source>
        <dbReference type="Proteomes" id="UP000801864"/>
    </source>
</evidence>
<reference evidence="1 2" key="1">
    <citation type="submission" date="2018-06" db="EMBL/GenBank/DDBJ databases">
        <title>Genome analysis of cellulolytic fungus Trichoderma lentiforme CFAM-422.</title>
        <authorList>
            <person name="Steindorff A.S."/>
            <person name="Formighieri E.F."/>
            <person name="Midorikawa G.E.O."/>
            <person name="Tamietti M.S."/>
            <person name="Ramos E.Z."/>
            <person name="Silva A.S."/>
            <person name="Bon E.P.S."/>
            <person name="Mendes T.D."/>
            <person name="Damaso M.C.T."/>
            <person name="Favaro L.C.L."/>
        </authorList>
    </citation>
    <scope>NUCLEOTIDE SEQUENCE [LARGE SCALE GENOMIC DNA]</scope>
    <source>
        <strain evidence="1 2">CFAM-422</strain>
    </source>
</reference>
<name>A0A9P4XF97_9HYPO</name>
<keyword evidence="2" id="KW-1185">Reference proteome</keyword>
<dbReference type="Proteomes" id="UP000801864">
    <property type="component" value="Unassembled WGS sequence"/>
</dbReference>
<dbReference type="EMBL" id="QLNT01000011">
    <property type="protein sequence ID" value="KAF3070150.1"/>
    <property type="molecule type" value="Genomic_DNA"/>
</dbReference>
<sequence length="64" mass="6830">MIGYGRTSGLGSNGDAQYGIIVDQRAFGVSTRTSLGATGALVLVLELDLAWMSQQITANLVWRE</sequence>
<accession>A0A9P4XF97</accession>